<dbReference type="EMBL" id="JACRVF010000003">
    <property type="protein sequence ID" value="MBC5993684.1"/>
    <property type="molecule type" value="Genomic_DNA"/>
</dbReference>
<organism evidence="2 3">
    <name type="scientific">Pontibacter cellulosilyticus</name>
    <dbReference type="NCBI Taxonomy" id="1720253"/>
    <lineage>
        <taxon>Bacteria</taxon>
        <taxon>Pseudomonadati</taxon>
        <taxon>Bacteroidota</taxon>
        <taxon>Cytophagia</taxon>
        <taxon>Cytophagales</taxon>
        <taxon>Hymenobacteraceae</taxon>
        <taxon>Pontibacter</taxon>
    </lineage>
</organism>
<gene>
    <name evidence="2" type="ORF">H8S84_12630</name>
</gene>
<reference evidence="2" key="1">
    <citation type="submission" date="2020-08" db="EMBL/GenBank/DDBJ databases">
        <title>Pontibacter sp. SD6 16S ribosomal RNA gene Genome sequencing and assembly.</title>
        <authorList>
            <person name="Kang M."/>
        </authorList>
    </citation>
    <scope>NUCLEOTIDE SEQUENCE</scope>
    <source>
        <strain evidence="2">SD6</strain>
    </source>
</reference>
<evidence type="ECO:0000313" key="3">
    <source>
        <dbReference type="Proteomes" id="UP000603640"/>
    </source>
</evidence>
<protein>
    <submittedName>
        <fullName evidence="2">Uncharacterized protein</fullName>
    </submittedName>
</protein>
<comment type="caution">
    <text evidence="2">The sequence shown here is derived from an EMBL/GenBank/DDBJ whole genome shotgun (WGS) entry which is preliminary data.</text>
</comment>
<keyword evidence="3" id="KW-1185">Reference proteome</keyword>
<evidence type="ECO:0000256" key="1">
    <source>
        <dbReference type="SAM" id="Coils"/>
    </source>
</evidence>
<accession>A0A923SJ99</accession>
<proteinExistence type="predicted"/>
<dbReference type="Proteomes" id="UP000603640">
    <property type="component" value="Unassembled WGS sequence"/>
</dbReference>
<name>A0A923SJ99_9BACT</name>
<dbReference type="AlphaFoldDB" id="A0A923SJ99"/>
<sequence>MIIMETIKLIQGSFTCEEAKEILLEIITKKINFHNLKNFSSIIRFDEQDEEQRSRLEELREAKEQVLRLIEEAKRNNKKFVIESTINITLEAQEQPAETCSEAEIY</sequence>
<evidence type="ECO:0000313" key="2">
    <source>
        <dbReference type="EMBL" id="MBC5993684.1"/>
    </source>
</evidence>
<feature type="coiled-coil region" evidence="1">
    <location>
        <begin position="49"/>
        <end position="83"/>
    </location>
</feature>
<keyword evidence="1" id="KW-0175">Coiled coil</keyword>